<dbReference type="EMBL" id="JBKBDD010000003">
    <property type="protein sequence ID" value="MFN6543918.1"/>
    <property type="molecule type" value="Genomic_DNA"/>
</dbReference>
<proteinExistence type="predicted"/>
<reference evidence="2 3" key="1">
    <citation type="submission" date="2024-12" db="EMBL/GenBank/DDBJ databases">
        <title>The coexistence of Mycolicibacterium septicum and Mycolicibacterium nivoides in clinical samples.</title>
        <authorList>
            <person name="Wang C."/>
            <person name="Feng Y."/>
            <person name="Zong Z."/>
        </authorList>
    </citation>
    <scope>NUCLEOTIDE SEQUENCE [LARGE SCALE GENOMIC DNA]</scope>
    <source>
        <strain evidence="2 3">120309</strain>
    </source>
</reference>
<sequence>MTQPTKSRTPAKSRIPAGAPKPQDHQQKKSTTARQAEAEDGFVTVETCGMTLTIPVGGKVPLAAAIAFQKGDELGGTELLLGADQWAAFLEKNPTVDDFAEVGKQLEELMGN</sequence>
<keyword evidence="3" id="KW-1185">Reference proteome</keyword>
<gene>
    <name evidence="2" type="ORF">ACK4CT_12080</name>
</gene>
<comment type="caution">
    <text evidence="2">The sequence shown here is derived from an EMBL/GenBank/DDBJ whole genome shotgun (WGS) entry which is preliminary data.</text>
</comment>
<organism evidence="2 3">
    <name type="scientific">Mycolicibacterium nivoides</name>
    <dbReference type="NCBI Taxonomy" id="2487344"/>
    <lineage>
        <taxon>Bacteria</taxon>
        <taxon>Bacillati</taxon>
        <taxon>Actinomycetota</taxon>
        <taxon>Actinomycetes</taxon>
        <taxon>Mycobacteriales</taxon>
        <taxon>Mycobacteriaceae</taxon>
        <taxon>Mycolicibacterium</taxon>
    </lineage>
</organism>
<evidence type="ECO:0000256" key="1">
    <source>
        <dbReference type="SAM" id="MobiDB-lite"/>
    </source>
</evidence>
<feature type="region of interest" description="Disordered" evidence="1">
    <location>
        <begin position="1"/>
        <end position="39"/>
    </location>
</feature>
<feature type="compositionally biased region" description="Polar residues" evidence="1">
    <location>
        <begin position="1"/>
        <end position="10"/>
    </location>
</feature>
<evidence type="ECO:0000313" key="2">
    <source>
        <dbReference type="EMBL" id="MFN6543918.1"/>
    </source>
</evidence>
<protein>
    <submittedName>
        <fullName evidence="2">Adenylosuccinate synthase</fullName>
    </submittedName>
</protein>
<evidence type="ECO:0000313" key="3">
    <source>
        <dbReference type="Proteomes" id="UP001635816"/>
    </source>
</evidence>
<dbReference type="RefSeq" id="WP_409543327.1">
    <property type="nucleotide sequence ID" value="NZ_JBKBDD010000003.1"/>
</dbReference>
<dbReference type="Proteomes" id="UP001635816">
    <property type="component" value="Unassembled WGS sequence"/>
</dbReference>
<name>A0ABW9L7J1_9MYCO</name>
<accession>A0ABW9L7J1</accession>